<reference evidence="1" key="1">
    <citation type="submission" date="2014-09" db="EMBL/GenBank/DDBJ databases">
        <authorList>
            <person name="Magalhaes I.L.F."/>
            <person name="Oliveira U."/>
            <person name="Santos F.R."/>
            <person name="Vidigal T.H.D.A."/>
            <person name="Brescovit A.D."/>
            <person name="Santos A.J."/>
        </authorList>
    </citation>
    <scope>NUCLEOTIDE SEQUENCE</scope>
    <source>
        <tissue evidence="1">Shoot tissue taken approximately 20 cm above the soil surface</tissue>
    </source>
</reference>
<name>A0A0A8ZCE6_ARUDO</name>
<sequence>MHLGRTSYTTSRCWFIIVALLQFASHLFAFTVARSLVHAVCLIQVEVVARALPTPGLVRRRDLADSSSRGAMPAPAW</sequence>
<reference evidence="1" key="2">
    <citation type="journal article" date="2015" name="Data Brief">
        <title>Shoot transcriptome of the giant reed, Arundo donax.</title>
        <authorList>
            <person name="Barrero R.A."/>
            <person name="Guerrero F.D."/>
            <person name="Moolhuijzen P."/>
            <person name="Goolsby J.A."/>
            <person name="Tidwell J."/>
            <person name="Bellgard S.E."/>
            <person name="Bellgard M.I."/>
        </authorList>
    </citation>
    <scope>NUCLEOTIDE SEQUENCE</scope>
    <source>
        <tissue evidence="1">Shoot tissue taken approximately 20 cm above the soil surface</tissue>
    </source>
</reference>
<dbReference type="EMBL" id="GBRH01265373">
    <property type="protein sequence ID" value="JAD32522.1"/>
    <property type="molecule type" value="Transcribed_RNA"/>
</dbReference>
<evidence type="ECO:0000313" key="1">
    <source>
        <dbReference type="EMBL" id="JAD32522.1"/>
    </source>
</evidence>
<proteinExistence type="predicted"/>
<protein>
    <submittedName>
        <fullName evidence="1">Uncharacterized protein</fullName>
    </submittedName>
</protein>
<accession>A0A0A8ZCE6</accession>
<dbReference type="AlphaFoldDB" id="A0A0A8ZCE6"/>
<organism evidence="1">
    <name type="scientific">Arundo donax</name>
    <name type="common">Giant reed</name>
    <name type="synonym">Donax arundinaceus</name>
    <dbReference type="NCBI Taxonomy" id="35708"/>
    <lineage>
        <taxon>Eukaryota</taxon>
        <taxon>Viridiplantae</taxon>
        <taxon>Streptophyta</taxon>
        <taxon>Embryophyta</taxon>
        <taxon>Tracheophyta</taxon>
        <taxon>Spermatophyta</taxon>
        <taxon>Magnoliopsida</taxon>
        <taxon>Liliopsida</taxon>
        <taxon>Poales</taxon>
        <taxon>Poaceae</taxon>
        <taxon>PACMAD clade</taxon>
        <taxon>Arundinoideae</taxon>
        <taxon>Arundineae</taxon>
        <taxon>Arundo</taxon>
    </lineage>
</organism>